<keyword evidence="1" id="KW-0175">Coiled coil</keyword>
<dbReference type="Proteomes" id="UP000095038">
    <property type="component" value="Unassembled WGS sequence"/>
</dbReference>
<dbReference type="AlphaFoldDB" id="A0A1D2VFF2"/>
<dbReference type="EMBL" id="KV454482">
    <property type="protein sequence ID" value="ODV60329.1"/>
    <property type="molecule type" value="Genomic_DNA"/>
</dbReference>
<name>A0A1D2VFF2_9ASCO</name>
<keyword evidence="4" id="KW-1185">Reference proteome</keyword>
<evidence type="ECO:0000256" key="1">
    <source>
        <dbReference type="SAM" id="Coils"/>
    </source>
</evidence>
<dbReference type="RefSeq" id="XP_020046636.1">
    <property type="nucleotide sequence ID" value="XM_020191063.1"/>
</dbReference>
<dbReference type="InParanoid" id="A0A1D2VFF2"/>
<feature type="region of interest" description="Disordered" evidence="2">
    <location>
        <begin position="316"/>
        <end position="336"/>
    </location>
</feature>
<dbReference type="Gene3D" id="1.20.1270.60">
    <property type="entry name" value="Arfaptin homology (AH) domain/BAR domain"/>
    <property type="match status" value="1"/>
</dbReference>
<dbReference type="STRING" id="1344418.A0A1D2VFF2"/>
<organism evidence="3 4">
    <name type="scientific">Ascoidea rubescens DSM 1968</name>
    <dbReference type="NCBI Taxonomy" id="1344418"/>
    <lineage>
        <taxon>Eukaryota</taxon>
        <taxon>Fungi</taxon>
        <taxon>Dikarya</taxon>
        <taxon>Ascomycota</taxon>
        <taxon>Saccharomycotina</taxon>
        <taxon>Saccharomycetes</taxon>
        <taxon>Ascoideaceae</taxon>
        <taxon>Ascoidea</taxon>
    </lineage>
</organism>
<dbReference type="GeneID" id="30964699"/>
<dbReference type="InterPro" id="IPR018859">
    <property type="entry name" value="BAR_dom-cont"/>
</dbReference>
<accession>A0A1D2VFF2</accession>
<evidence type="ECO:0000313" key="4">
    <source>
        <dbReference type="Proteomes" id="UP000095038"/>
    </source>
</evidence>
<proteinExistence type="predicted"/>
<reference evidence="4" key="1">
    <citation type="submission" date="2016-05" db="EMBL/GenBank/DDBJ databases">
        <title>Comparative genomics of biotechnologically important yeasts.</title>
        <authorList>
            <consortium name="DOE Joint Genome Institute"/>
            <person name="Riley R."/>
            <person name="Haridas S."/>
            <person name="Wolfe K.H."/>
            <person name="Lopes M.R."/>
            <person name="Hittinger C.T."/>
            <person name="Goker M."/>
            <person name="Salamov A."/>
            <person name="Wisecaver J."/>
            <person name="Long T.M."/>
            <person name="Aerts A.L."/>
            <person name="Barry K."/>
            <person name="Choi C."/>
            <person name="Clum A."/>
            <person name="Coughlan A.Y."/>
            <person name="Deshpande S."/>
            <person name="Douglass A.P."/>
            <person name="Hanson S.J."/>
            <person name="Klenk H.-P."/>
            <person name="Labutti K."/>
            <person name="Lapidus A."/>
            <person name="Lindquist E."/>
            <person name="Lipzen A."/>
            <person name="Meier-Kolthoff J.P."/>
            <person name="Ohm R.A."/>
            <person name="Otillar R.P."/>
            <person name="Pangilinan J."/>
            <person name="Peng Y."/>
            <person name="Rokas A."/>
            <person name="Rosa C.A."/>
            <person name="Scheuner C."/>
            <person name="Sibirny A.A."/>
            <person name="Slot J.C."/>
            <person name="Stielow J.B."/>
            <person name="Sun H."/>
            <person name="Kurtzman C.P."/>
            <person name="Blackwell M."/>
            <person name="Grigoriev I.V."/>
            <person name="Jeffries T.W."/>
        </authorList>
    </citation>
    <scope>NUCLEOTIDE SEQUENCE [LARGE SCALE GENOMIC DNA]</scope>
    <source>
        <strain evidence="4">DSM 1968</strain>
    </source>
</reference>
<gene>
    <name evidence="3" type="ORF">ASCRUDRAFT_47457</name>
</gene>
<sequence>MSFSFAKNFNFQNFSSSLQGSLKEISKDVNNALKPLNENLQPFTQKTFRLIQGRFIPNEDVSELPQEYLLLEKKCDTLRNVYKQLLSVTQTYEIEGYDYPPNLKESIVDFSKAFSEKVQGLAAAATTEEAEKILSTPSSSQQYPNTLAHALSRACFSSRNLLLKIDQNSNRNALAKVLFLLGESQRDIGDKRLDQDKLIFQEFNQKIQDILNKSFKETTDDRKKVETSRLVFDQLRHEIKLDKIKREKLIELNNKLEIAEDELVNNTAQAVNSMKKLIDPLESINLIKIFIKIQLNYHQFIVNKYNTLLTEIDKIPIDDEEEEDDDDGETDSSDDE</sequence>
<protein>
    <recommendedName>
        <fullName evidence="5">BAR domain-containing protein</fullName>
    </recommendedName>
</protein>
<dbReference type="InterPro" id="IPR027267">
    <property type="entry name" value="AH/BAR_dom_sf"/>
</dbReference>
<evidence type="ECO:0000313" key="3">
    <source>
        <dbReference type="EMBL" id="ODV60329.1"/>
    </source>
</evidence>
<feature type="compositionally biased region" description="Acidic residues" evidence="2">
    <location>
        <begin position="318"/>
        <end position="336"/>
    </location>
</feature>
<evidence type="ECO:0000256" key="2">
    <source>
        <dbReference type="SAM" id="MobiDB-lite"/>
    </source>
</evidence>
<dbReference type="Pfam" id="PF10455">
    <property type="entry name" value="BAR_2"/>
    <property type="match status" value="1"/>
</dbReference>
<evidence type="ECO:0008006" key="5">
    <source>
        <dbReference type="Google" id="ProtNLM"/>
    </source>
</evidence>
<dbReference type="SUPFAM" id="SSF103657">
    <property type="entry name" value="BAR/IMD domain-like"/>
    <property type="match status" value="1"/>
</dbReference>
<feature type="coiled-coil region" evidence="1">
    <location>
        <begin position="242"/>
        <end position="269"/>
    </location>
</feature>
<dbReference type="OrthoDB" id="5549748at2759"/>